<evidence type="ECO:0000313" key="12">
    <source>
        <dbReference type="EMBL" id="MCG2461143.1"/>
    </source>
</evidence>
<dbReference type="FunFam" id="2.170.130.10:FF:000003">
    <property type="entry name" value="SusC/RagA family TonB-linked outer membrane protein"/>
    <property type="match status" value="1"/>
</dbReference>
<accession>A0AAE3JRB0</accession>
<keyword evidence="2 8" id="KW-0813">Transport</keyword>
<gene>
    <name evidence="12" type="ORF">K8352_10325</name>
</gene>
<keyword evidence="12" id="KW-0675">Receptor</keyword>
<dbReference type="Pfam" id="PF13715">
    <property type="entry name" value="CarbopepD_reg_2"/>
    <property type="match status" value="1"/>
</dbReference>
<evidence type="ECO:0000256" key="5">
    <source>
        <dbReference type="ARBA" id="ARBA00023077"/>
    </source>
</evidence>
<protein>
    <submittedName>
        <fullName evidence="12">TonB-dependent receptor</fullName>
    </submittedName>
</protein>
<dbReference type="Gene3D" id="2.60.40.1120">
    <property type="entry name" value="Carboxypeptidase-like, regulatory domain"/>
    <property type="match status" value="1"/>
</dbReference>
<keyword evidence="13" id="KW-1185">Reference proteome</keyword>
<dbReference type="NCBIfam" id="TIGR04057">
    <property type="entry name" value="SusC_RagA_signa"/>
    <property type="match status" value="1"/>
</dbReference>
<evidence type="ECO:0000256" key="6">
    <source>
        <dbReference type="ARBA" id="ARBA00023136"/>
    </source>
</evidence>
<keyword evidence="6 8" id="KW-0472">Membrane</keyword>
<keyword evidence="7 8" id="KW-0998">Cell outer membrane</keyword>
<dbReference type="PROSITE" id="PS52016">
    <property type="entry name" value="TONB_DEPENDENT_REC_3"/>
    <property type="match status" value="1"/>
</dbReference>
<dbReference type="Pfam" id="PF07715">
    <property type="entry name" value="Plug"/>
    <property type="match status" value="1"/>
</dbReference>
<dbReference type="InterPro" id="IPR023996">
    <property type="entry name" value="TonB-dep_OMP_SusC/RagA"/>
</dbReference>
<dbReference type="Pfam" id="PF00593">
    <property type="entry name" value="TonB_dep_Rec_b-barrel"/>
    <property type="match status" value="1"/>
</dbReference>
<dbReference type="Gene3D" id="2.40.170.20">
    <property type="entry name" value="TonB-dependent receptor, beta-barrel domain"/>
    <property type="match status" value="1"/>
</dbReference>
<dbReference type="InterPro" id="IPR037066">
    <property type="entry name" value="Plug_dom_sf"/>
</dbReference>
<feature type="domain" description="TonB-dependent receptor-like beta-barrel" evidence="10">
    <location>
        <begin position="442"/>
        <end position="867"/>
    </location>
</feature>
<dbReference type="AlphaFoldDB" id="A0AAE3JRB0"/>
<evidence type="ECO:0000256" key="8">
    <source>
        <dbReference type="PROSITE-ProRule" id="PRU01360"/>
    </source>
</evidence>
<evidence type="ECO:0000256" key="9">
    <source>
        <dbReference type="RuleBase" id="RU003357"/>
    </source>
</evidence>
<keyword evidence="4 8" id="KW-0812">Transmembrane</keyword>
<dbReference type="NCBIfam" id="TIGR04056">
    <property type="entry name" value="OMP_RagA_SusC"/>
    <property type="match status" value="1"/>
</dbReference>
<evidence type="ECO:0000256" key="1">
    <source>
        <dbReference type="ARBA" id="ARBA00004571"/>
    </source>
</evidence>
<dbReference type="InterPro" id="IPR039426">
    <property type="entry name" value="TonB-dep_rcpt-like"/>
</dbReference>
<evidence type="ECO:0000259" key="10">
    <source>
        <dbReference type="Pfam" id="PF00593"/>
    </source>
</evidence>
<evidence type="ECO:0000259" key="11">
    <source>
        <dbReference type="Pfam" id="PF07715"/>
    </source>
</evidence>
<dbReference type="RefSeq" id="WP_317902290.1">
    <property type="nucleotide sequence ID" value="NZ_JAIRBC010000013.1"/>
</dbReference>
<evidence type="ECO:0000256" key="3">
    <source>
        <dbReference type="ARBA" id="ARBA00022452"/>
    </source>
</evidence>
<comment type="similarity">
    <text evidence="8 9">Belongs to the TonB-dependent receptor family.</text>
</comment>
<dbReference type="InterPro" id="IPR012910">
    <property type="entry name" value="Plug_dom"/>
</dbReference>
<sequence length="1100" mass="121426">MECLMKQVSAIWKGAINAPDVATRPKKIRFWSTLVILAFSMVAFSQQTEITGTVTDSQGVPLPGTSVLVKGTTTGTMTDFDGNYTIQAAADGVLVYSYIGFSTKEVTIGDQSTIDVVLQEDTAILDEVVVTGYGKQSRAKLTTSVAKLDTRILETSTRSNAATALQGTIAGLRVTNTTGQPGSTPDIVLRGGTTFDGSGSPLILVDGIQSSFYALNSDDIESIEVLKDAAATAIYGARSANGVILVTTKSGKVGKSNITFKSRYSVNRRRETPDYLDAANFIKYNRQAVMYYREATNNPTGFAAFVDGPLAFGTGGNTTNSPFTTQFLTDDNKYLLNQPGWGTVADPMNPGKQILFLDNDVSDLIYQDSQSVDNYLSFDGGNEKGTYYLGLGYLDDDGLILGSGFQRYSGKFSGSYNITENLKINSNVLYSHSHQDLSPLGSNNTVFRRFAGQPPTSRTYNNNLDGTFSDQLNPGTNFGFGNPLYYQDKFIRKNQEQRFAAAVGLDWDVFPDVQFALNGNHLAINNRDDNFNKAYLNGGTLITTRNASARLESTLRDQLTGTLNYTKSIKEHNFDLLVGAEYYRDKYYVLGAATKNSPTDLIYTMNAGSEANGVPSSFETESVIISTFGRLNYDFSDKYLVSFTYRYDGSSQLGNNKYGFFPGISLGWNAQEEDFFADSGISKVVSNFKPRISYGVNGDLSSLSPDPNNPRLANYVVYGSYGSRGIYDSQTGYANSVLPTLDLQWERSTTLNFGLDLSLFNNRLTLITDYYIRNIKDKISNLTLPYWTGFSSIRTNNGELRNKGVEMQLNAIIVKSEDWQWQVGGTFSSGKNYVVKLPENDNENNRQGGVQINDPDTGELVWVGGLQEGQRVGTDLVTTYVQDYIYPDQAAVDADATRQDDLLPDPTKRYPGDVAWLDTNNDNIINSFDRKVIGRTTPDVIGGFSSNLKYKNLALYVKTDFATGHIIYNHIRGKGLAQTQGNLNQDALVLQSWTPENTQTDVPRFVFVDAQRNIFRGNEGTISSRFWEKGDYLALREVTLSYDLPTDNFKDIINSLSIYLTGSNLYYFKSYSGDTPEKGGIQLGEFPMPRTYTLGLTLTF</sequence>
<keyword evidence="5 9" id="KW-0798">TonB box</keyword>
<dbReference type="InterPro" id="IPR023997">
    <property type="entry name" value="TonB-dep_OMP_SusC/RagA_CS"/>
</dbReference>
<dbReference type="InterPro" id="IPR036942">
    <property type="entry name" value="Beta-barrel_TonB_sf"/>
</dbReference>
<keyword evidence="3 8" id="KW-1134">Transmembrane beta strand</keyword>
<dbReference type="InterPro" id="IPR008969">
    <property type="entry name" value="CarboxyPept-like_regulatory"/>
</dbReference>
<evidence type="ECO:0000256" key="2">
    <source>
        <dbReference type="ARBA" id="ARBA00022448"/>
    </source>
</evidence>
<dbReference type="InterPro" id="IPR000531">
    <property type="entry name" value="Beta-barrel_TonB"/>
</dbReference>
<organism evidence="12 13">
    <name type="scientific">Cerina litoralis</name>
    <dbReference type="NCBI Taxonomy" id="2874477"/>
    <lineage>
        <taxon>Bacteria</taxon>
        <taxon>Pseudomonadati</taxon>
        <taxon>Bacteroidota</taxon>
        <taxon>Flavobacteriia</taxon>
        <taxon>Flavobacteriales</taxon>
        <taxon>Flavobacteriaceae</taxon>
        <taxon>Cerina</taxon>
    </lineage>
</organism>
<evidence type="ECO:0000313" key="13">
    <source>
        <dbReference type="Proteomes" id="UP001200642"/>
    </source>
</evidence>
<name>A0AAE3JRB0_9FLAO</name>
<evidence type="ECO:0000256" key="4">
    <source>
        <dbReference type="ARBA" id="ARBA00022692"/>
    </source>
</evidence>
<dbReference type="SUPFAM" id="SSF49464">
    <property type="entry name" value="Carboxypeptidase regulatory domain-like"/>
    <property type="match status" value="1"/>
</dbReference>
<reference evidence="12" key="1">
    <citation type="submission" date="2023-02" db="EMBL/GenBank/DDBJ databases">
        <title>Genome of Flavobacteriaceae gen. nov. sp. strain F89.</title>
        <authorList>
            <person name="Wang Y."/>
        </authorList>
    </citation>
    <scope>NUCLEOTIDE SEQUENCE</scope>
    <source>
        <strain evidence="12">F89</strain>
    </source>
</reference>
<feature type="domain" description="TonB-dependent receptor plug" evidence="11">
    <location>
        <begin position="140"/>
        <end position="243"/>
    </location>
</feature>
<dbReference type="SUPFAM" id="SSF56935">
    <property type="entry name" value="Porins"/>
    <property type="match status" value="1"/>
</dbReference>
<dbReference type="FunFam" id="2.60.40.1120:FF:000003">
    <property type="entry name" value="Outer membrane protein Omp121"/>
    <property type="match status" value="1"/>
</dbReference>
<evidence type="ECO:0000256" key="7">
    <source>
        <dbReference type="ARBA" id="ARBA00023237"/>
    </source>
</evidence>
<proteinExistence type="inferred from homology"/>
<dbReference type="EMBL" id="JAIRBC010000013">
    <property type="protein sequence ID" value="MCG2461143.1"/>
    <property type="molecule type" value="Genomic_DNA"/>
</dbReference>
<dbReference type="GO" id="GO:0009279">
    <property type="term" value="C:cell outer membrane"/>
    <property type="evidence" value="ECO:0007669"/>
    <property type="project" value="UniProtKB-SubCell"/>
</dbReference>
<dbReference type="Proteomes" id="UP001200642">
    <property type="component" value="Unassembled WGS sequence"/>
</dbReference>
<comment type="subcellular location">
    <subcellularLocation>
        <location evidence="1 8">Cell outer membrane</location>
        <topology evidence="1 8">Multi-pass membrane protein</topology>
    </subcellularLocation>
</comment>
<dbReference type="Gene3D" id="2.170.130.10">
    <property type="entry name" value="TonB-dependent receptor, plug domain"/>
    <property type="match status" value="1"/>
</dbReference>
<comment type="caution">
    <text evidence="12">The sequence shown here is derived from an EMBL/GenBank/DDBJ whole genome shotgun (WGS) entry which is preliminary data.</text>
</comment>